<protein>
    <submittedName>
        <fullName evidence="1">Uncharacterized protein</fullName>
    </submittedName>
</protein>
<sequence length="84" mass="9216">YASATAGSGGNVTSKSILDCSWLPYNGPRKLYLDNLMKEAGLASDDDVTLNVTILTTVRRAGYLWSFPTASAFFWLRERTPAPQ</sequence>
<feature type="non-terminal residue" evidence="1">
    <location>
        <position position="1"/>
    </location>
</feature>
<dbReference type="EMBL" id="CAJNIZ010039846">
    <property type="protein sequence ID" value="CAE7595544.1"/>
    <property type="molecule type" value="Genomic_DNA"/>
</dbReference>
<name>A0A812UZ93_SYMPI</name>
<dbReference type="OrthoDB" id="416426at2759"/>
<dbReference type="AlphaFoldDB" id="A0A812UZ93"/>
<proteinExistence type="predicted"/>
<comment type="caution">
    <text evidence="1">The sequence shown here is derived from an EMBL/GenBank/DDBJ whole genome shotgun (WGS) entry which is preliminary data.</text>
</comment>
<dbReference type="Proteomes" id="UP000649617">
    <property type="component" value="Unassembled WGS sequence"/>
</dbReference>
<feature type="non-terminal residue" evidence="1">
    <location>
        <position position="84"/>
    </location>
</feature>
<accession>A0A812UZ93</accession>
<evidence type="ECO:0000313" key="1">
    <source>
        <dbReference type="EMBL" id="CAE7595544.1"/>
    </source>
</evidence>
<organism evidence="1 2">
    <name type="scientific">Symbiodinium pilosum</name>
    <name type="common">Dinoflagellate</name>
    <dbReference type="NCBI Taxonomy" id="2952"/>
    <lineage>
        <taxon>Eukaryota</taxon>
        <taxon>Sar</taxon>
        <taxon>Alveolata</taxon>
        <taxon>Dinophyceae</taxon>
        <taxon>Suessiales</taxon>
        <taxon>Symbiodiniaceae</taxon>
        <taxon>Symbiodinium</taxon>
    </lineage>
</organism>
<evidence type="ECO:0000313" key="2">
    <source>
        <dbReference type="Proteomes" id="UP000649617"/>
    </source>
</evidence>
<gene>
    <name evidence="1" type="ORF">SPIL2461_LOCUS15840</name>
</gene>
<keyword evidence="2" id="KW-1185">Reference proteome</keyword>
<reference evidence="1" key="1">
    <citation type="submission" date="2021-02" db="EMBL/GenBank/DDBJ databases">
        <authorList>
            <person name="Dougan E. K."/>
            <person name="Rhodes N."/>
            <person name="Thang M."/>
            <person name="Chan C."/>
        </authorList>
    </citation>
    <scope>NUCLEOTIDE SEQUENCE</scope>
</reference>